<gene>
    <name evidence="2" type="ORF">ERS852491_00662</name>
</gene>
<name>A0A174ACX8_9FIRM</name>
<proteinExistence type="predicted"/>
<dbReference type="PANTHER" id="PTHR22946:SF12">
    <property type="entry name" value="CONIDIAL PIGMENT BIOSYNTHESIS PROTEIN AYG1 (AFU_ORTHOLOGUE AFUA_2G17550)"/>
    <property type="match status" value="1"/>
</dbReference>
<accession>A0A174ACX8</accession>
<dbReference type="Gene3D" id="3.40.50.1820">
    <property type="entry name" value="alpha/beta hydrolase"/>
    <property type="match status" value="1"/>
</dbReference>
<dbReference type="Pfam" id="PF00326">
    <property type="entry name" value="Peptidase_S9"/>
    <property type="match status" value="1"/>
</dbReference>
<organism evidence="2 3">
    <name type="scientific">Faecalicatena contorta</name>
    <dbReference type="NCBI Taxonomy" id="39482"/>
    <lineage>
        <taxon>Bacteria</taxon>
        <taxon>Bacillati</taxon>
        <taxon>Bacillota</taxon>
        <taxon>Clostridia</taxon>
        <taxon>Lachnospirales</taxon>
        <taxon>Lachnospiraceae</taxon>
        <taxon>Faecalicatena</taxon>
    </lineage>
</organism>
<dbReference type="RefSeq" id="WP_055151047.1">
    <property type="nucleotide sequence ID" value="NZ_CYZU01000004.1"/>
</dbReference>
<dbReference type="AlphaFoldDB" id="A0A174ACX8"/>
<dbReference type="SUPFAM" id="SSF53474">
    <property type="entry name" value="alpha/beta-Hydrolases"/>
    <property type="match status" value="1"/>
</dbReference>
<evidence type="ECO:0000313" key="2">
    <source>
        <dbReference type="EMBL" id="CUN85335.1"/>
    </source>
</evidence>
<keyword evidence="2" id="KW-0378">Hydrolase</keyword>
<dbReference type="GO" id="GO:0008236">
    <property type="term" value="F:serine-type peptidase activity"/>
    <property type="evidence" value="ECO:0007669"/>
    <property type="project" value="InterPro"/>
</dbReference>
<dbReference type="EMBL" id="CYZU01000004">
    <property type="protein sequence ID" value="CUN85335.1"/>
    <property type="molecule type" value="Genomic_DNA"/>
</dbReference>
<dbReference type="InterPro" id="IPR050261">
    <property type="entry name" value="FrsA_esterase"/>
</dbReference>
<dbReference type="InterPro" id="IPR029058">
    <property type="entry name" value="AB_hydrolase_fold"/>
</dbReference>
<feature type="domain" description="Peptidase S9 prolyl oligopeptidase catalytic" evidence="1">
    <location>
        <begin position="175"/>
        <end position="333"/>
    </location>
</feature>
<dbReference type="OrthoDB" id="9812921at2"/>
<dbReference type="EC" id="3.7.1.-" evidence="2"/>
<dbReference type="GO" id="GO:0006508">
    <property type="term" value="P:proteolysis"/>
    <property type="evidence" value="ECO:0007669"/>
    <property type="project" value="InterPro"/>
</dbReference>
<dbReference type="Proteomes" id="UP000095544">
    <property type="component" value="Unassembled WGS sequence"/>
</dbReference>
<evidence type="ECO:0000259" key="1">
    <source>
        <dbReference type="Pfam" id="PF00326"/>
    </source>
</evidence>
<protein>
    <submittedName>
        <fullName evidence="2">2,6-dihydropseudooxynicotine hydrolase</fullName>
        <ecNumber evidence="2">3.7.1.-</ecNumber>
    </submittedName>
</protein>
<dbReference type="PANTHER" id="PTHR22946">
    <property type="entry name" value="DIENELACTONE HYDROLASE DOMAIN-CONTAINING PROTEIN-RELATED"/>
    <property type="match status" value="1"/>
</dbReference>
<dbReference type="STRING" id="39482.ERS852491_00662"/>
<reference evidence="2 3" key="1">
    <citation type="submission" date="2015-09" db="EMBL/GenBank/DDBJ databases">
        <authorList>
            <consortium name="Pathogen Informatics"/>
        </authorList>
    </citation>
    <scope>NUCLEOTIDE SEQUENCE [LARGE SCALE GENOMIC DNA]</scope>
    <source>
        <strain evidence="2 3">2789STDY5834876</strain>
    </source>
</reference>
<evidence type="ECO:0000313" key="3">
    <source>
        <dbReference type="Proteomes" id="UP000095544"/>
    </source>
</evidence>
<dbReference type="InterPro" id="IPR001375">
    <property type="entry name" value="Peptidase_S9_cat"/>
</dbReference>
<sequence length="372" mass="41654">MEIRKRPPAQNMGRILAGGMAAEDFIVLMNRTELNCETFEKVSPEDAEDFVAVCEELGDKAIAYAEEHEKLGHKQTASDYYFNACSLFRIADYGIRGVNEEKFRIYGKLVDSFHKSKELTCYEKVEFVEVPFEGNSMPGYLVLPDHIDKETPVIIYVPGATGFKEENYTAPKKLWERGAVSIIFDGPGQGEALLNRNMYLTADNYDRAIKAVVDFIKEDGRFGNKIGLMGVSYGGYLAASGAIYCGDDIKALVSRGGCSKTDQLTMHPFAGIDNFYLNGFLPKFHVTDPEEAAAISHQMDIEDKLYKIKCPLLVQHTEKDPIIGTEGAKALYHKSSSEVKEYWEHEGSMHCANDIELKACAYAVDWILDQLK</sequence>